<dbReference type="EMBL" id="MTYJ01000579">
    <property type="protein sequence ID" value="OWA55206.1"/>
    <property type="molecule type" value="Genomic_DNA"/>
</dbReference>
<evidence type="ECO:0000313" key="1">
    <source>
        <dbReference type="EMBL" id="OWA55206.1"/>
    </source>
</evidence>
<accession>A0A9X6RPX2</accession>
<proteinExistence type="predicted"/>
<dbReference type="Proteomes" id="UP000192578">
    <property type="component" value="Unassembled WGS sequence"/>
</dbReference>
<name>A0A9X6RPX2_HYPEX</name>
<gene>
    <name evidence="1" type="ORF">BV898_19594</name>
</gene>
<organism evidence="1 2">
    <name type="scientific">Hypsibius exemplaris</name>
    <name type="common">Freshwater tardigrade</name>
    <dbReference type="NCBI Taxonomy" id="2072580"/>
    <lineage>
        <taxon>Eukaryota</taxon>
        <taxon>Metazoa</taxon>
        <taxon>Ecdysozoa</taxon>
        <taxon>Tardigrada</taxon>
        <taxon>Eutardigrada</taxon>
        <taxon>Parachela</taxon>
        <taxon>Hypsibioidea</taxon>
        <taxon>Hypsibiidae</taxon>
        <taxon>Hypsibius</taxon>
    </lineage>
</organism>
<comment type="caution">
    <text evidence="1">The sequence shown here is derived from an EMBL/GenBank/DDBJ whole genome shotgun (WGS) entry which is preliminary data.</text>
</comment>
<keyword evidence="2" id="KW-1185">Reference proteome</keyword>
<reference evidence="2" key="1">
    <citation type="submission" date="2017-01" db="EMBL/GenBank/DDBJ databases">
        <title>Comparative genomics of anhydrobiosis in the tardigrade Hypsibius dujardini.</title>
        <authorList>
            <person name="Yoshida Y."/>
            <person name="Koutsovoulos G."/>
            <person name="Laetsch D."/>
            <person name="Stevens L."/>
            <person name="Kumar S."/>
            <person name="Horikawa D."/>
            <person name="Ishino K."/>
            <person name="Komine S."/>
            <person name="Tomita M."/>
            <person name="Blaxter M."/>
            <person name="Arakawa K."/>
        </authorList>
    </citation>
    <scope>NUCLEOTIDE SEQUENCE [LARGE SCALE GENOMIC DNA]</scope>
    <source>
        <strain evidence="2">Z151</strain>
    </source>
</reference>
<sequence length="383" mass="43523">MPLSPINDNVPRFLQNINSRPSVASPIAPVSAEPVDFITDPAAIARILSRRLKREIVPPLDIQFSDGSIVIARDITFQEYWDIVGMAEFGDLPIELRDTLLTMKQQQQNPIHSHTISEVVTYLFEVFRIMKDRGYLKMTGDARVVLGRNIQPGGASVKLPDIGFAPKYRFLKNCTGSPTSFAGEVAYSQTLKDLQGVMERLIDSPRTDSNIMAGIFIKLPYGEGTGDNQKFWIMYRDRTHEQDFSLSFELDRILDNTYHWPLIEIQRIMLFDSTPQQNWPSSNRRYILDTREIAKCIKEAVEFTNCEYPVSCAVACCGCICASICVTVSVFVTVCDCGWVNDCGCFRNCDCVRDCGCVSDCCWVHDCVWVYDWLGPRLWLCRR</sequence>
<evidence type="ECO:0000313" key="2">
    <source>
        <dbReference type="Proteomes" id="UP000192578"/>
    </source>
</evidence>
<protein>
    <submittedName>
        <fullName evidence="1">Uncharacterized protein</fullName>
    </submittedName>
</protein>
<dbReference type="AlphaFoldDB" id="A0A9X6RPX2"/>